<dbReference type="SUPFAM" id="SSF64005">
    <property type="entry name" value="Undecaprenyl diphosphate synthase"/>
    <property type="match status" value="1"/>
</dbReference>
<organism evidence="2">
    <name type="scientific">marine sediment metagenome</name>
    <dbReference type="NCBI Taxonomy" id="412755"/>
    <lineage>
        <taxon>unclassified sequences</taxon>
        <taxon>metagenomes</taxon>
        <taxon>ecological metagenomes</taxon>
    </lineage>
</organism>
<dbReference type="GO" id="GO:0016765">
    <property type="term" value="F:transferase activity, transferring alkyl or aryl (other than methyl) groups"/>
    <property type="evidence" value="ECO:0007669"/>
    <property type="project" value="InterPro"/>
</dbReference>
<comment type="caution">
    <text evidence="2">The sequence shown here is derived from an EMBL/GenBank/DDBJ whole genome shotgun (WGS) entry which is preliminary data.</text>
</comment>
<evidence type="ECO:0000313" key="2">
    <source>
        <dbReference type="EMBL" id="GAJ11182.1"/>
    </source>
</evidence>
<proteinExistence type="predicted"/>
<reference evidence="2" key="1">
    <citation type="journal article" date="2014" name="Front. Microbiol.">
        <title>High frequency of phylogenetically diverse reductive dehalogenase-homologous genes in deep subseafloor sedimentary metagenomes.</title>
        <authorList>
            <person name="Kawai M."/>
            <person name="Futagami T."/>
            <person name="Toyoda A."/>
            <person name="Takaki Y."/>
            <person name="Nishi S."/>
            <person name="Hori S."/>
            <person name="Arai W."/>
            <person name="Tsubouchi T."/>
            <person name="Morono Y."/>
            <person name="Uchiyama I."/>
            <person name="Ito T."/>
            <person name="Fujiyama A."/>
            <person name="Inagaki F."/>
            <person name="Takami H."/>
        </authorList>
    </citation>
    <scope>NUCLEOTIDE SEQUENCE</scope>
    <source>
        <strain evidence="2">Expedition CK06-06</strain>
    </source>
</reference>
<accession>X1V5W7</accession>
<dbReference type="EMBL" id="BARW01029594">
    <property type="protein sequence ID" value="GAJ11182.1"/>
    <property type="molecule type" value="Genomic_DNA"/>
</dbReference>
<dbReference type="AlphaFoldDB" id="X1V5W7"/>
<feature type="non-terminal residue" evidence="2">
    <location>
        <position position="1"/>
    </location>
</feature>
<dbReference type="Gene3D" id="3.40.1180.10">
    <property type="entry name" value="Decaprenyl diphosphate synthase-like"/>
    <property type="match status" value="1"/>
</dbReference>
<keyword evidence="1" id="KW-0808">Transferase</keyword>
<dbReference type="InterPro" id="IPR001441">
    <property type="entry name" value="UPP_synth-like"/>
</dbReference>
<dbReference type="Pfam" id="PF01255">
    <property type="entry name" value="Prenyltransf"/>
    <property type="match status" value="1"/>
</dbReference>
<dbReference type="InterPro" id="IPR036424">
    <property type="entry name" value="UPP_synth-like_sf"/>
</dbReference>
<name>X1V5W7_9ZZZZ</name>
<evidence type="ECO:0000256" key="1">
    <source>
        <dbReference type="ARBA" id="ARBA00022679"/>
    </source>
</evidence>
<gene>
    <name evidence="2" type="ORF">S12H4_47519</name>
</gene>
<protein>
    <submittedName>
        <fullName evidence="2">Uncharacterized protein</fullName>
    </submittedName>
</protein>
<sequence length="36" mass="4420">YSEYYFTDVLWPDFDVKELVKALDAYKQRQRRFGGD</sequence>